<protein>
    <submittedName>
        <fullName evidence="1">Uncharacterized protein</fullName>
    </submittedName>
</protein>
<dbReference type="Proteomes" id="UP000281553">
    <property type="component" value="Unassembled WGS sequence"/>
</dbReference>
<sequence>MWSTKGQCGLSQIATHTLEEGHQFDLSGTRIMARASNKTGRELLEAWVSDSNFINRHVDIPPCNFAIRTRDQKPRPGSRTNMQAVTLRPQATTTGTRVDDTRKDGVSMDVAWALTNHKCEPHLHLRVANSCCFSLSLTMASRMESKAKTNKITVPEIASSASLQQEFSLLGWFVNRFGQGVFLGVHWRMALKENFAEQGFLSHSYPSFYKLMLLLEEVQGKYFTLSASLSQPKSFFVLIATDRITGRISKYSYFAWSKLSAFYAVKGQIHSPSYPDDLNRFRLVAFKMILFILWISGPTEE</sequence>
<name>A0A3P7NSE2_DIBLA</name>
<evidence type="ECO:0000313" key="2">
    <source>
        <dbReference type="Proteomes" id="UP000281553"/>
    </source>
</evidence>
<gene>
    <name evidence="1" type="ORF">DILT_LOCUS7223</name>
</gene>
<evidence type="ECO:0000313" key="1">
    <source>
        <dbReference type="EMBL" id="VDN11392.1"/>
    </source>
</evidence>
<keyword evidence="2" id="KW-1185">Reference proteome</keyword>
<organism evidence="1 2">
    <name type="scientific">Dibothriocephalus latus</name>
    <name type="common">Fish tapeworm</name>
    <name type="synonym">Diphyllobothrium latum</name>
    <dbReference type="NCBI Taxonomy" id="60516"/>
    <lineage>
        <taxon>Eukaryota</taxon>
        <taxon>Metazoa</taxon>
        <taxon>Spiralia</taxon>
        <taxon>Lophotrochozoa</taxon>
        <taxon>Platyhelminthes</taxon>
        <taxon>Cestoda</taxon>
        <taxon>Eucestoda</taxon>
        <taxon>Diphyllobothriidea</taxon>
        <taxon>Diphyllobothriidae</taxon>
        <taxon>Dibothriocephalus</taxon>
    </lineage>
</organism>
<accession>A0A3P7NSE2</accession>
<proteinExistence type="predicted"/>
<dbReference type="EMBL" id="UYRU01051333">
    <property type="protein sequence ID" value="VDN11392.1"/>
    <property type="molecule type" value="Genomic_DNA"/>
</dbReference>
<reference evidence="1 2" key="1">
    <citation type="submission" date="2018-11" db="EMBL/GenBank/DDBJ databases">
        <authorList>
            <consortium name="Pathogen Informatics"/>
        </authorList>
    </citation>
    <scope>NUCLEOTIDE SEQUENCE [LARGE SCALE GENOMIC DNA]</scope>
</reference>
<dbReference type="AlphaFoldDB" id="A0A3P7NSE2"/>